<feature type="compositionally biased region" description="Basic and acidic residues" evidence="1">
    <location>
        <begin position="288"/>
        <end position="303"/>
    </location>
</feature>
<feature type="compositionally biased region" description="Basic and acidic residues" evidence="1">
    <location>
        <begin position="75"/>
        <end position="93"/>
    </location>
</feature>
<feature type="region of interest" description="Disordered" evidence="1">
    <location>
        <begin position="556"/>
        <end position="667"/>
    </location>
</feature>
<protein>
    <recommendedName>
        <fullName evidence="4">Collagen alpha-1(I) chain-like</fullName>
    </recommendedName>
</protein>
<dbReference type="Proteomes" id="UP001176941">
    <property type="component" value="Chromosome 23"/>
</dbReference>
<dbReference type="EMBL" id="OX459959">
    <property type="protein sequence ID" value="CAI9164705.1"/>
    <property type="molecule type" value="Genomic_DNA"/>
</dbReference>
<feature type="compositionally biased region" description="Basic and acidic residues" evidence="1">
    <location>
        <begin position="424"/>
        <end position="439"/>
    </location>
</feature>
<organism evidence="2 3">
    <name type="scientific">Rangifer tarandus platyrhynchus</name>
    <name type="common">Svalbard reindeer</name>
    <dbReference type="NCBI Taxonomy" id="3082113"/>
    <lineage>
        <taxon>Eukaryota</taxon>
        <taxon>Metazoa</taxon>
        <taxon>Chordata</taxon>
        <taxon>Craniata</taxon>
        <taxon>Vertebrata</taxon>
        <taxon>Euteleostomi</taxon>
        <taxon>Mammalia</taxon>
        <taxon>Eutheria</taxon>
        <taxon>Laurasiatheria</taxon>
        <taxon>Artiodactyla</taxon>
        <taxon>Ruminantia</taxon>
        <taxon>Pecora</taxon>
        <taxon>Cervidae</taxon>
        <taxon>Odocoileinae</taxon>
        <taxon>Rangifer</taxon>
    </lineage>
</organism>
<feature type="compositionally biased region" description="Pro residues" evidence="1">
    <location>
        <begin position="275"/>
        <end position="284"/>
    </location>
</feature>
<evidence type="ECO:0000256" key="1">
    <source>
        <dbReference type="SAM" id="MobiDB-lite"/>
    </source>
</evidence>
<gene>
    <name evidence="2" type="ORF">MRATA1EN1_LOCUS13667</name>
</gene>
<reference evidence="2" key="1">
    <citation type="submission" date="2023-04" db="EMBL/GenBank/DDBJ databases">
        <authorList>
            <consortium name="ELIXIR-Norway"/>
        </authorList>
    </citation>
    <scope>NUCLEOTIDE SEQUENCE [LARGE SCALE GENOMIC DNA]</scope>
</reference>
<feature type="compositionally biased region" description="Low complexity" evidence="1">
    <location>
        <begin position="333"/>
        <end position="349"/>
    </location>
</feature>
<feature type="region of interest" description="Disordered" evidence="1">
    <location>
        <begin position="258"/>
        <end position="312"/>
    </location>
</feature>
<accession>A0ABN8YUA9</accession>
<sequence length="667" mass="70037">MEAPVPADRVSQRIPLRLEGGQDLTGVSWGVAVLLHPGSGLCPLGPVLPRSYAHCPGQRRKRGQALGRTPNQDLSETKRSDIAGPHGAEEREGACGGQRSGLQASSLAPAPGTRSSQTNGSDPERGHSSRFRCPDSGSWVSGPGAGAGSPPHRLRACPRHSVHWKQSRFIEAHRGWTLPAGLREFIPRLIPFEPKKQADGCFREGQGRAQPAAEESYLLTTTLPSILCGDVSLERLRPTLEPGGLRRSRSLRHIRKKFKTKLMPWGPARRAAQHPPYPARPAPGQPARSREASRARRPADRTTKRGGRAGCSSLPVYSAARVTEILPTPAFFSGSGRSLRASGARTSGRLCSPRPAQRAQHPKARGPGSSRPANSGRSRTTCPRTPPPPPRRGGAQPRGAPGSRRLGGGRRPAPAPGSAGRRSAQRDPGEGADGRDRGHPVPASRPPARAPAPNFAGRRSTRSVFTCRRGFAVSRRAPGVDGGRQDALRARIGPGSPRSPPPSTLPGRAVGLAAAAPPRSAGDPRPRWPVRNAGRGSGRQCRLRLRAVCLPPACSLRQRLPRGPPASPPSPSPSKRDRRRPGGRGGGGVGRPDPERAAPTSADRGHRAGRAGGQTAGPPAAHEARLGLAGRAPTAGRTGNSILEPETAAGAAHAPGNLLSHTGPDAQ</sequence>
<proteinExistence type="predicted"/>
<evidence type="ECO:0008006" key="4">
    <source>
        <dbReference type="Google" id="ProtNLM"/>
    </source>
</evidence>
<keyword evidence="3" id="KW-1185">Reference proteome</keyword>
<feature type="region of interest" description="Disordered" evidence="1">
    <location>
        <begin position="55"/>
        <end position="154"/>
    </location>
</feature>
<feature type="region of interest" description="Disordered" evidence="1">
    <location>
        <begin position="329"/>
        <end position="542"/>
    </location>
</feature>
<name>A0ABN8YUA9_RANTA</name>
<evidence type="ECO:0000313" key="3">
    <source>
        <dbReference type="Proteomes" id="UP001176941"/>
    </source>
</evidence>
<evidence type="ECO:0000313" key="2">
    <source>
        <dbReference type="EMBL" id="CAI9164705.1"/>
    </source>
</evidence>
<feature type="compositionally biased region" description="Pro residues" evidence="1">
    <location>
        <begin position="562"/>
        <end position="572"/>
    </location>
</feature>
<feature type="compositionally biased region" description="Low complexity" evidence="1">
    <location>
        <begin position="392"/>
        <end position="404"/>
    </location>
</feature>